<dbReference type="AlphaFoldDB" id="A0A1J1HRQ4"/>
<feature type="transmembrane region" description="Helical" evidence="1">
    <location>
        <begin position="49"/>
        <end position="69"/>
    </location>
</feature>
<protein>
    <submittedName>
        <fullName evidence="2">CLUMA_CG004452, isoform A</fullName>
    </submittedName>
</protein>
<sequence>MAIDPLQMEGFLMEIARFGQLRKGSPLQLNGQFLSCLSELKFDENKNNFVHHILLKLSSCMIASSVLYIEIIRKLKKWQVLKKSYNIL</sequence>
<keyword evidence="1" id="KW-0472">Membrane</keyword>
<keyword evidence="1" id="KW-0812">Transmembrane</keyword>
<keyword evidence="1" id="KW-1133">Transmembrane helix</keyword>
<gene>
    <name evidence="2" type="ORF">CLUMA_CG004452</name>
</gene>
<organism evidence="2 3">
    <name type="scientific">Clunio marinus</name>
    <dbReference type="NCBI Taxonomy" id="568069"/>
    <lineage>
        <taxon>Eukaryota</taxon>
        <taxon>Metazoa</taxon>
        <taxon>Ecdysozoa</taxon>
        <taxon>Arthropoda</taxon>
        <taxon>Hexapoda</taxon>
        <taxon>Insecta</taxon>
        <taxon>Pterygota</taxon>
        <taxon>Neoptera</taxon>
        <taxon>Endopterygota</taxon>
        <taxon>Diptera</taxon>
        <taxon>Nematocera</taxon>
        <taxon>Chironomoidea</taxon>
        <taxon>Chironomidae</taxon>
        <taxon>Clunio</taxon>
    </lineage>
</organism>
<evidence type="ECO:0000256" key="1">
    <source>
        <dbReference type="SAM" id="Phobius"/>
    </source>
</evidence>
<evidence type="ECO:0000313" key="2">
    <source>
        <dbReference type="EMBL" id="CRK90760.1"/>
    </source>
</evidence>
<proteinExistence type="predicted"/>
<dbReference type="EMBL" id="CVRI01000020">
    <property type="protein sequence ID" value="CRK90760.1"/>
    <property type="molecule type" value="Genomic_DNA"/>
</dbReference>
<dbReference type="Proteomes" id="UP000183832">
    <property type="component" value="Unassembled WGS sequence"/>
</dbReference>
<evidence type="ECO:0000313" key="3">
    <source>
        <dbReference type="Proteomes" id="UP000183832"/>
    </source>
</evidence>
<name>A0A1J1HRQ4_9DIPT</name>
<keyword evidence="3" id="KW-1185">Reference proteome</keyword>
<reference evidence="2 3" key="1">
    <citation type="submission" date="2015-04" db="EMBL/GenBank/DDBJ databases">
        <authorList>
            <person name="Syromyatnikov M.Y."/>
            <person name="Popov V.N."/>
        </authorList>
    </citation>
    <scope>NUCLEOTIDE SEQUENCE [LARGE SCALE GENOMIC DNA]</scope>
</reference>
<accession>A0A1J1HRQ4</accession>